<dbReference type="CDD" id="cd06223">
    <property type="entry name" value="PRTases_typeI"/>
    <property type="match status" value="1"/>
</dbReference>
<reference evidence="5" key="1">
    <citation type="journal article" date="2019" name="Int. J. Syst. Evol. Microbiol.">
        <title>The Global Catalogue of Microorganisms (GCM) 10K type strain sequencing project: providing services to taxonomists for standard genome sequencing and annotation.</title>
        <authorList>
            <consortium name="The Broad Institute Genomics Platform"/>
            <consortium name="The Broad Institute Genome Sequencing Center for Infectious Disease"/>
            <person name="Wu L."/>
            <person name="Ma J."/>
        </authorList>
    </citation>
    <scope>NUCLEOTIDE SEQUENCE [LARGE SCALE GENOMIC DNA]</scope>
    <source>
        <strain evidence="5">JCM 17190</strain>
    </source>
</reference>
<organism evidence="4 5">
    <name type="scientific">Celeribacter arenosi</name>
    <dbReference type="NCBI Taxonomy" id="792649"/>
    <lineage>
        <taxon>Bacteria</taxon>
        <taxon>Pseudomonadati</taxon>
        <taxon>Pseudomonadota</taxon>
        <taxon>Alphaproteobacteria</taxon>
        <taxon>Rhodobacterales</taxon>
        <taxon>Roseobacteraceae</taxon>
        <taxon>Celeribacter</taxon>
    </lineage>
</organism>
<gene>
    <name evidence="4" type="ORF">GCM10022404_06360</name>
</gene>
<evidence type="ECO:0000256" key="1">
    <source>
        <dbReference type="ARBA" id="ARBA00008007"/>
    </source>
</evidence>
<feature type="domain" description="Double zinc ribbon" evidence="3">
    <location>
        <begin position="3"/>
        <end position="44"/>
    </location>
</feature>
<comment type="caution">
    <text evidence="4">The sequence shown here is derived from an EMBL/GenBank/DDBJ whole genome shotgun (WGS) entry which is preliminary data.</text>
</comment>
<dbReference type="InterPro" id="IPR051910">
    <property type="entry name" value="ComF/GntX_DNA_util-trans"/>
</dbReference>
<feature type="domain" description="Phosphoribosyltransferase" evidence="2">
    <location>
        <begin position="118"/>
        <end position="215"/>
    </location>
</feature>
<proteinExistence type="inferred from homology"/>
<dbReference type="Proteomes" id="UP001399917">
    <property type="component" value="Unassembled WGS sequence"/>
</dbReference>
<dbReference type="InterPro" id="IPR044005">
    <property type="entry name" value="DZR_2"/>
</dbReference>
<evidence type="ECO:0000313" key="5">
    <source>
        <dbReference type="Proteomes" id="UP001399917"/>
    </source>
</evidence>
<dbReference type="PANTHER" id="PTHR47505">
    <property type="entry name" value="DNA UTILIZATION PROTEIN YHGH"/>
    <property type="match status" value="1"/>
</dbReference>
<keyword evidence="5" id="KW-1185">Reference proteome</keyword>
<evidence type="ECO:0000313" key="4">
    <source>
        <dbReference type="EMBL" id="GAA3858290.1"/>
    </source>
</evidence>
<evidence type="ECO:0000259" key="2">
    <source>
        <dbReference type="Pfam" id="PF00156"/>
    </source>
</evidence>
<protein>
    <submittedName>
        <fullName evidence="4">ComF family protein</fullName>
    </submittedName>
</protein>
<evidence type="ECO:0000259" key="3">
    <source>
        <dbReference type="Pfam" id="PF18912"/>
    </source>
</evidence>
<dbReference type="SUPFAM" id="SSF53271">
    <property type="entry name" value="PRTase-like"/>
    <property type="match status" value="1"/>
</dbReference>
<accession>A0ABP7JXS0</accession>
<comment type="similarity">
    <text evidence="1">Belongs to the ComF/GntX family.</text>
</comment>
<dbReference type="PANTHER" id="PTHR47505:SF1">
    <property type="entry name" value="DNA UTILIZATION PROTEIN YHGH"/>
    <property type="match status" value="1"/>
</dbReference>
<sequence length="219" mass="23616">MIEAARGLCPTCWAQTPFIVDPPCEACGRPLVGDAEAGDLCNDCYATPRPWSRGRAALLYEGNGRSIVLKLKHGDRTDLARVAGDWLAQASRDLAQSNPIVAPVPLHWLRMLKRKYNQSALLADRVASVLGLEYCADLLIRSSATRSLDGLSREHRRETVSGAIRVNPKRTLAVEGRHVLLIDDVMTTGATLEECATLCKSAGAADVSIAILARVAGET</sequence>
<dbReference type="InterPro" id="IPR029057">
    <property type="entry name" value="PRTase-like"/>
</dbReference>
<dbReference type="InterPro" id="IPR000836">
    <property type="entry name" value="PRTase_dom"/>
</dbReference>
<name>A0ABP7JXS0_9RHOB</name>
<dbReference type="Pfam" id="PF00156">
    <property type="entry name" value="Pribosyltran"/>
    <property type="match status" value="1"/>
</dbReference>
<dbReference type="EMBL" id="BAABDF010000003">
    <property type="protein sequence ID" value="GAA3858290.1"/>
    <property type="molecule type" value="Genomic_DNA"/>
</dbReference>
<dbReference type="Pfam" id="PF18912">
    <property type="entry name" value="DZR_2"/>
    <property type="match status" value="1"/>
</dbReference>
<dbReference type="Gene3D" id="3.40.50.2020">
    <property type="match status" value="1"/>
</dbReference>